<comment type="similarity">
    <text evidence="6">Belongs to the sigma-70 factor family. FliA subfamily.</text>
</comment>
<dbReference type="PANTHER" id="PTHR30385">
    <property type="entry name" value="SIGMA FACTOR F FLAGELLAR"/>
    <property type="match status" value="1"/>
</dbReference>
<evidence type="ECO:0000256" key="2">
    <source>
        <dbReference type="ARBA" id="ARBA00023015"/>
    </source>
</evidence>
<evidence type="ECO:0000259" key="7">
    <source>
        <dbReference type="PROSITE" id="PS00715"/>
    </source>
</evidence>
<dbReference type="NCBIfam" id="NF005413">
    <property type="entry name" value="PRK06986.1"/>
    <property type="match status" value="1"/>
</dbReference>
<evidence type="ECO:0000256" key="5">
    <source>
        <dbReference type="ARBA" id="ARBA00023163"/>
    </source>
</evidence>
<reference evidence="9 10" key="1">
    <citation type="submission" date="2016-02" db="EMBL/GenBank/DDBJ databases">
        <authorList>
            <person name="Wen L."/>
            <person name="He K."/>
            <person name="Yang H."/>
        </authorList>
    </citation>
    <scope>NUCLEOTIDE SEQUENCE [LARGE SCALE GENOMIC DNA]</scope>
    <source>
        <strain evidence="9">ShG14-8</strain>
    </source>
</reference>
<keyword evidence="5 6" id="KW-0804">Transcription</keyword>
<feature type="region of interest" description="Sigma-70 factor domain-3" evidence="6">
    <location>
        <begin position="95"/>
        <end position="165"/>
    </location>
</feature>
<evidence type="ECO:0000259" key="8">
    <source>
        <dbReference type="PROSITE" id="PS00716"/>
    </source>
</evidence>
<evidence type="ECO:0000313" key="9">
    <source>
        <dbReference type="EMBL" id="KXS33746.1"/>
    </source>
</evidence>
<gene>
    <name evidence="6" type="primary">fliA</name>
    <name evidence="9" type="ORF">AWT59_0136</name>
</gene>
<comment type="subcellular location">
    <subcellularLocation>
        <location evidence="6">Cytoplasm</location>
    </subcellularLocation>
</comment>
<dbReference type="AlphaFoldDB" id="A0A139BXK9"/>
<dbReference type="PIRSF" id="PIRSF000770">
    <property type="entry name" value="RNA_pol_sigma-SigE/K"/>
    <property type="match status" value="1"/>
</dbReference>
<dbReference type="CDD" id="cd06171">
    <property type="entry name" value="Sigma70_r4"/>
    <property type="match status" value="1"/>
</dbReference>
<dbReference type="GO" id="GO:0006352">
    <property type="term" value="P:DNA-templated transcription initiation"/>
    <property type="evidence" value="ECO:0007669"/>
    <property type="project" value="UniProtKB-UniRule"/>
</dbReference>
<protein>
    <recommendedName>
        <fullName evidence="6">RNA polymerase sigma factor FliA</fullName>
    </recommendedName>
    <alternativeName>
        <fullName evidence="6">RNA polymerase sigma factor for flagellar operon</fullName>
    </alternativeName>
    <alternativeName>
        <fullName evidence="6">Sigma F</fullName>
    </alternativeName>
    <alternativeName>
        <fullName evidence="6">Sigma-28</fullName>
    </alternativeName>
</protein>
<dbReference type="InterPro" id="IPR007630">
    <property type="entry name" value="RNA_pol_sigma70_r4"/>
</dbReference>
<dbReference type="FunFam" id="1.10.1740.10:FF:000002">
    <property type="entry name" value="RNA polymerase sigma factor FliA"/>
    <property type="match status" value="1"/>
</dbReference>
<evidence type="ECO:0000313" key="10">
    <source>
        <dbReference type="Proteomes" id="UP000070578"/>
    </source>
</evidence>
<dbReference type="InterPro" id="IPR014284">
    <property type="entry name" value="RNA_pol_sigma-70_dom"/>
</dbReference>
<comment type="caution">
    <text evidence="9">The sequence shown here is derived from an EMBL/GenBank/DDBJ whole genome shotgun (WGS) entry which is preliminary data.</text>
</comment>
<dbReference type="PRINTS" id="PR00046">
    <property type="entry name" value="SIGMA70FCT"/>
</dbReference>
<dbReference type="Gene3D" id="1.10.1740.10">
    <property type="match status" value="1"/>
</dbReference>
<dbReference type="PANTHER" id="PTHR30385:SF7">
    <property type="entry name" value="RNA POLYMERASE SIGMA FACTOR FLIA"/>
    <property type="match status" value="1"/>
</dbReference>
<dbReference type="Proteomes" id="UP000070578">
    <property type="component" value="Unassembled WGS sequence"/>
</dbReference>
<dbReference type="PROSITE" id="PS00715">
    <property type="entry name" value="SIGMA70_1"/>
    <property type="match status" value="1"/>
</dbReference>
<dbReference type="NCBIfam" id="TIGR02937">
    <property type="entry name" value="sigma70-ECF"/>
    <property type="match status" value="1"/>
</dbReference>
<keyword evidence="2 6" id="KW-0805">Transcription regulation</keyword>
<dbReference type="GO" id="GO:0016987">
    <property type="term" value="F:sigma factor activity"/>
    <property type="evidence" value="ECO:0007669"/>
    <property type="project" value="UniProtKB-UniRule"/>
</dbReference>
<dbReference type="InterPro" id="IPR013325">
    <property type="entry name" value="RNA_pol_sigma_r2"/>
</dbReference>
<comment type="function">
    <text evidence="6">Sigma factors are initiation factors that promote the attachment of RNA polymerase to specific initiation sites and are then released. This sigma factor controls the expression of flagella-related genes.</text>
</comment>
<dbReference type="InterPro" id="IPR007627">
    <property type="entry name" value="RNA_pol_sigma70_r2"/>
</dbReference>
<dbReference type="SUPFAM" id="SSF88659">
    <property type="entry name" value="Sigma3 and sigma4 domains of RNA polymerase sigma factors"/>
    <property type="match status" value="2"/>
</dbReference>
<dbReference type="InterPro" id="IPR013324">
    <property type="entry name" value="RNA_pol_sigma_r3/r4-like"/>
</dbReference>
<reference evidence="9 10" key="2">
    <citation type="submission" date="2016-03" db="EMBL/GenBank/DDBJ databases">
        <title>New uncultured bacterium of the family Gallionellaceae from acid mine drainage: description and reconstruction of genome based on metagenomic analysis of microbial community.</title>
        <authorList>
            <person name="Kadnikov V."/>
            <person name="Ivasenko D."/>
            <person name="Beletsky A."/>
            <person name="Mardanov A."/>
            <person name="Danilova E."/>
            <person name="Pimenov N."/>
            <person name="Karnachuk O."/>
            <person name="Ravin N."/>
        </authorList>
    </citation>
    <scope>NUCLEOTIDE SEQUENCE [LARGE SCALE GENOMIC DNA]</scope>
    <source>
        <strain evidence="9">ShG14-8</strain>
    </source>
</reference>
<feature type="domain" description="RNA polymerase sigma-70" evidence="8">
    <location>
        <begin position="205"/>
        <end position="231"/>
    </location>
</feature>
<proteinExistence type="inferred from homology"/>
<feature type="DNA-binding region" description="H-T-H motif" evidence="6">
    <location>
        <begin position="206"/>
        <end position="225"/>
    </location>
</feature>
<keyword evidence="1 6" id="KW-0963">Cytoplasm</keyword>
<dbReference type="HAMAP" id="MF_00962">
    <property type="entry name" value="Sigma70_FliA"/>
    <property type="match status" value="1"/>
</dbReference>
<dbReference type="Pfam" id="PF04539">
    <property type="entry name" value="Sigma70_r3"/>
    <property type="match status" value="1"/>
</dbReference>
<keyword evidence="3 6" id="KW-0731">Sigma factor</keyword>
<dbReference type="Pfam" id="PF04542">
    <property type="entry name" value="Sigma70_r2"/>
    <property type="match status" value="1"/>
</dbReference>
<sequence>MIMYTANGLEDKDHCLRKYAPLVKQLAHQLMTRLPYSVQIDDIIQAGMMGLLDAASRYDDFHGAQFETYATQRIRGAMLDELRHADWLPRSLRRDMRRIEASISLLQQKLGRPPNETEIAKELNVTLAEYQQMLQETRGAQLVYFEDFNDDGEQDYFDRLSFDGDSNPLDLLQDERFKAELKHAIDNLPERERMLMGMIYEQDMNLREIGEVLGVGESRVSQLHSQAVARLRSALKGH</sequence>
<evidence type="ECO:0000256" key="6">
    <source>
        <dbReference type="HAMAP-Rule" id="MF_00962"/>
    </source>
</evidence>
<evidence type="ECO:0000256" key="3">
    <source>
        <dbReference type="ARBA" id="ARBA00023082"/>
    </source>
</evidence>
<dbReference type="PROSITE" id="PS00716">
    <property type="entry name" value="SIGMA70_2"/>
    <property type="match status" value="1"/>
</dbReference>
<accession>A0A139BXK9</accession>
<feature type="domain" description="RNA polymerase sigma-70" evidence="7">
    <location>
        <begin position="42"/>
        <end position="55"/>
    </location>
</feature>
<dbReference type="GO" id="GO:0003677">
    <property type="term" value="F:DNA binding"/>
    <property type="evidence" value="ECO:0007669"/>
    <property type="project" value="UniProtKB-UniRule"/>
</dbReference>
<evidence type="ECO:0000256" key="4">
    <source>
        <dbReference type="ARBA" id="ARBA00023125"/>
    </source>
</evidence>
<dbReference type="EMBL" id="LSLI01000002">
    <property type="protein sequence ID" value="KXS33746.1"/>
    <property type="molecule type" value="Genomic_DNA"/>
</dbReference>
<keyword evidence="4 6" id="KW-0238">DNA-binding</keyword>
<name>A0A139BXK9_9PROT</name>
<dbReference type="PATRIC" id="fig|1796491.3.peg.145"/>
<dbReference type="InterPro" id="IPR000943">
    <property type="entry name" value="RNA_pol_sigma70"/>
</dbReference>
<feature type="short sequence motif" description="Interaction with polymerase core subunit RpoC" evidence="6">
    <location>
        <begin position="42"/>
        <end position="45"/>
    </location>
</feature>
<dbReference type="InterPro" id="IPR028617">
    <property type="entry name" value="Sigma70_FliA"/>
</dbReference>
<dbReference type="GO" id="GO:0005737">
    <property type="term" value="C:cytoplasm"/>
    <property type="evidence" value="ECO:0007669"/>
    <property type="project" value="UniProtKB-SubCell"/>
</dbReference>
<dbReference type="InterPro" id="IPR007624">
    <property type="entry name" value="RNA_pol_sigma70_r3"/>
</dbReference>
<feature type="region of interest" description="Sigma-70 factor domain-4" evidence="6">
    <location>
        <begin position="184"/>
        <end position="232"/>
    </location>
</feature>
<dbReference type="NCBIfam" id="TIGR02479">
    <property type="entry name" value="FliA_WhiG"/>
    <property type="match status" value="1"/>
</dbReference>
<dbReference type="SUPFAM" id="SSF88946">
    <property type="entry name" value="Sigma2 domain of RNA polymerase sigma factors"/>
    <property type="match status" value="1"/>
</dbReference>
<dbReference type="GO" id="GO:0003899">
    <property type="term" value="F:DNA-directed RNA polymerase activity"/>
    <property type="evidence" value="ECO:0007669"/>
    <property type="project" value="InterPro"/>
</dbReference>
<feature type="region of interest" description="Sigma-70 factor domain-2" evidence="6">
    <location>
        <begin position="15"/>
        <end position="87"/>
    </location>
</feature>
<organism evidence="9 10">
    <name type="scientific">Candidatus Gallionella acididurans</name>
    <dbReference type="NCBI Taxonomy" id="1796491"/>
    <lineage>
        <taxon>Bacteria</taxon>
        <taxon>Pseudomonadati</taxon>
        <taxon>Pseudomonadota</taxon>
        <taxon>Betaproteobacteria</taxon>
        <taxon>Nitrosomonadales</taxon>
        <taxon>Gallionellaceae</taxon>
        <taxon>Gallionella</taxon>
    </lineage>
</organism>
<dbReference type="InterPro" id="IPR012845">
    <property type="entry name" value="RNA_pol_sigma_FliA_WhiG"/>
</dbReference>
<dbReference type="Gene3D" id="1.20.140.160">
    <property type="match status" value="1"/>
</dbReference>
<evidence type="ECO:0000256" key="1">
    <source>
        <dbReference type="ARBA" id="ARBA00022490"/>
    </source>
</evidence>
<dbReference type="Pfam" id="PF04545">
    <property type="entry name" value="Sigma70_r4"/>
    <property type="match status" value="1"/>
</dbReference>